<gene>
    <name evidence="2" type="ORF">ENW11_02655</name>
</gene>
<accession>A0A7V4TGJ3</accession>
<dbReference type="AlphaFoldDB" id="A0A7V4TGJ3"/>
<sequence length="649" mass="72983">MKRSVFACAVLCLVFFLCRDGVAIPFSWTLREMTGIPGDIILEGPEPSVSLYLPVVPGMRPKETVLSLEYVASPALPRGATLSVYAEGVLLASWEVRPGEHRVQIPFTPLEGFELKDTLPVDIRGNFWRSENLCEDLLSRDLFVRIRQASRLFADLDEVSWTVRDFLRFPASRIRIFLPEDLSSKELLGAYLKLFAFLRRSRREVTTTTLPPRLPEKGDTRELSIVLRERGLRDIELSGSTLYLTPQGVQGVLAEASLLVDRSFKIWSLPLFFERKHTFRDFGMRSTTLRGIGELRQTVYFTLADLGGIPTSLHLTLLSSSTPLPETPKGEALLKAFLNGNLVFTRKIPRATRRGIQKDTIFLPPGLFGRENALDIVFSYFPEVGECRRGTIPFEATIFEQSYFSGTFRRVPDTITFADAPTVFSGKAWVVLPEKPSLEEVEVMARLYSALREIDATPLALEVVHTIPGARRKPLSFSLPAFLKALKERDFRFVLTPPPVLREYFLVFDREGKLLSQTPVSRRDEALVLAPLPYLEASVLTPDTPLGVLVAQKLLGKPALIFTPIGRRDVAYSAFLTHFTGAGTLRAMKGNVALFTPKGWGETLVAVRTAFPLEEAFLRWRLLIFAGACVVLFVWCLTLYRKLVRTRPL</sequence>
<dbReference type="GO" id="GO:0016020">
    <property type="term" value="C:membrane"/>
    <property type="evidence" value="ECO:0007669"/>
    <property type="project" value="InterPro"/>
</dbReference>
<feature type="transmembrane region" description="Helical" evidence="1">
    <location>
        <begin position="620"/>
        <end position="640"/>
    </location>
</feature>
<keyword evidence="1" id="KW-0472">Membrane</keyword>
<dbReference type="InterPro" id="IPR018513">
    <property type="entry name" value="Cell_synthase_bac"/>
</dbReference>
<evidence type="ECO:0000256" key="1">
    <source>
        <dbReference type="SAM" id="Phobius"/>
    </source>
</evidence>
<comment type="caution">
    <text evidence="2">The sequence shown here is derived from an EMBL/GenBank/DDBJ whole genome shotgun (WGS) entry which is preliminary data.</text>
</comment>
<protein>
    <recommendedName>
        <fullName evidence="3">Cellulose biosynthesis cyclic di-GMP-binding regulatory protein BcsB</fullName>
    </recommendedName>
</protein>
<dbReference type="Gene3D" id="2.60.120.260">
    <property type="entry name" value="Galactose-binding domain-like"/>
    <property type="match status" value="1"/>
</dbReference>
<evidence type="ECO:0008006" key="3">
    <source>
        <dbReference type="Google" id="ProtNLM"/>
    </source>
</evidence>
<dbReference type="EMBL" id="DTIY01000018">
    <property type="protein sequence ID" value="HGY38699.1"/>
    <property type="molecule type" value="Genomic_DNA"/>
</dbReference>
<name>A0A7V4TGJ3_9BACT</name>
<evidence type="ECO:0000313" key="2">
    <source>
        <dbReference type="EMBL" id="HGY38699.1"/>
    </source>
</evidence>
<proteinExistence type="predicted"/>
<keyword evidence="1" id="KW-0812">Transmembrane</keyword>
<dbReference type="GO" id="GO:0006011">
    <property type="term" value="P:UDP-alpha-D-glucose metabolic process"/>
    <property type="evidence" value="ECO:0007669"/>
    <property type="project" value="InterPro"/>
</dbReference>
<keyword evidence="1" id="KW-1133">Transmembrane helix</keyword>
<dbReference type="Pfam" id="PF03170">
    <property type="entry name" value="BcsB"/>
    <property type="match status" value="1"/>
</dbReference>
<reference evidence="2" key="1">
    <citation type="journal article" date="2020" name="mSystems">
        <title>Genome- and Community-Level Interaction Insights into Carbon Utilization and Element Cycling Functions of Hydrothermarchaeota in Hydrothermal Sediment.</title>
        <authorList>
            <person name="Zhou Z."/>
            <person name="Liu Y."/>
            <person name="Xu W."/>
            <person name="Pan J."/>
            <person name="Luo Z.H."/>
            <person name="Li M."/>
        </authorList>
    </citation>
    <scope>NUCLEOTIDE SEQUENCE [LARGE SCALE GENOMIC DNA]</scope>
    <source>
        <strain evidence="2">SpSt-82</strain>
    </source>
</reference>
<organism evidence="2">
    <name type="scientific">Candidatus Caldatribacterium saccharofermentans</name>
    <dbReference type="NCBI Taxonomy" id="1454753"/>
    <lineage>
        <taxon>Bacteria</taxon>
        <taxon>Pseudomonadati</taxon>
        <taxon>Atribacterota</taxon>
        <taxon>Atribacteria</taxon>
        <taxon>Atribacterales</taxon>
        <taxon>Candidatus Caldatribacteriaceae</taxon>
        <taxon>Candidatus Caldatribacterium</taxon>
    </lineage>
</organism>